<comment type="caution">
    <text evidence="1">The sequence shown here is derived from an EMBL/GenBank/DDBJ whole genome shotgun (WGS) entry which is preliminary data.</text>
</comment>
<evidence type="ECO:0000313" key="1">
    <source>
        <dbReference type="EMBL" id="GAG23884.1"/>
    </source>
</evidence>
<name>X0VZH1_9ZZZZ</name>
<reference evidence="1" key="1">
    <citation type="journal article" date="2014" name="Front. Microbiol.">
        <title>High frequency of phylogenetically diverse reductive dehalogenase-homologous genes in deep subseafloor sedimentary metagenomes.</title>
        <authorList>
            <person name="Kawai M."/>
            <person name="Futagami T."/>
            <person name="Toyoda A."/>
            <person name="Takaki Y."/>
            <person name="Nishi S."/>
            <person name="Hori S."/>
            <person name="Arai W."/>
            <person name="Tsubouchi T."/>
            <person name="Morono Y."/>
            <person name="Uchiyama I."/>
            <person name="Ito T."/>
            <person name="Fujiyama A."/>
            <person name="Inagaki F."/>
            <person name="Takami H."/>
        </authorList>
    </citation>
    <scope>NUCLEOTIDE SEQUENCE</scope>
    <source>
        <strain evidence="1">Expedition CK06-06</strain>
    </source>
</reference>
<organism evidence="1">
    <name type="scientific">marine sediment metagenome</name>
    <dbReference type="NCBI Taxonomy" id="412755"/>
    <lineage>
        <taxon>unclassified sequences</taxon>
        <taxon>metagenomes</taxon>
        <taxon>ecological metagenomes</taxon>
    </lineage>
</organism>
<dbReference type="AlphaFoldDB" id="X0VZH1"/>
<accession>X0VZH1</accession>
<protein>
    <submittedName>
        <fullName evidence="1">Uncharacterized protein</fullName>
    </submittedName>
</protein>
<sequence length="60" mass="6613">MATLDSASLHWPVRASEKLLDEAIEGQDADQAVPWDSRGACYTCCHSLVQTIAMWAAQTY</sequence>
<gene>
    <name evidence="1" type="ORF">S01H1_58979</name>
</gene>
<dbReference type="EMBL" id="BARS01038549">
    <property type="protein sequence ID" value="GAG23884.1"/>
    <property type="molecule type" value="Genomic_DNA"/>
</dbReference>
<proteinExistence type="predicted"/>